<sequence>MKYWGRAQKQTTLFTRFTLIYLGSTQKFWHNRLVIQETLSRPTIEGGDVCYIAHVPTWMDPIMDYLQKDMVPNDP</sequence>
<proteinExistence type="predicted"/>
<evidence type="ECO:0000313" key="2">
    <source>
        <dbReference type="Proteomes" id="UP000257109"/>
    </source>
</evidence>
<name>A0A371I1F5_MUCPR</name>
<dbReference type="AlphaFoldDB" id="A0A371I1F5"/>
<dbReference type="Proteomes" id="UP000257109">
    <property type="component" value="Unassembled WGS sequence"/>
</dbReference>
<gene>
    <name evidence="1" type="ORF">CR513_06867</name>
</gene>
<organism evidence="1 2">
    <name type="scientific">Mucuna pruriens</name>
    <name type="common">Velvet bean</name>
    <name type="synonym">Dolichos pruriens</name>
    <dbReference type="NCBI Taxonomy" id="157652"/>
    <lineage>
        <taxon>Eukaryota</taxon>
        <taxon>Viridiplantae</taxon>
        <taxon>Streptophyta</taxon>
        <taxon>Embryophyta</taxon>
        <taxon>Tracheophyta</taxon>
        <taxon>Spermatophyta</taxon>
        <taxon>Magnoliopsida</taxon>
        <taxon>eudicotyledons</taxon>
        <taxon>Gunneridae</taxon>
        <taxon>Pentapetalae</taxon>
        <taxon>rosids</taxon>
        <taxon>fabids</taxon>
        <taxon>Fabales</taxon>
        <taxon>Fabaceae</taxon>
        <taxon>Papilionoideae</taxon>
        <taxon>50 kb inversion clade</taxon>
        <taxon>NPAAA clade</taxon>
        <taxon>indigoferoid/millettioid clade</taxon>
        <taxon>Phaseoleae</taxon>
        <taxon>Mucuna</taxon>
    </lineage>
</organism>
<feature type="non-terminal residue" evidence="1">
    <location>
        <position position="1"/>
    </location>
</feature>
<reference evidence="1" key="1">
    <citation type="submission" date="2018-05" db="EMBL/GenBank/DDBJ databases">
        <title>Draft genome of Mucuna pruriens seed.</title>
        <authorList>
            <person name="Nnadi N.E."/>
            <person name="Vos R."/>
            <person name="Hasami M.H."/>
            <person name="Devisetty U.K."/>
            <person name="Aguiy J.C."/>
        </authorList>
    </citation>
    <scope>NUCLEOTIDE SEQUENCE [LARGE SCALE GENOMIC DNA]</scope>
    <source>
        <strain evidence="1">JCA_2017</strain>
    </source>
</reference>
<keyword evidence="2" id="KW-1185">Reference proteome</keyword>
<accession>A0A371I1F5</accession>
<evidence type="ECO:0000313" key="1">
    <source>
        <dbReference type="EMBL" id="RDY08860.1"/>
    </source>
</evidence>
<dbReference type="EMBL" id="QJKJ01001192">
    <property type="protein sequence ID" value="RDY08860.1"/>
    <property type="molecule type" value="Genomic_DNA"/>
</dbReference>
<comment type="caution">
    <text evidence="1">The sequence shown here is derived from an EMBL/GenBank/DDBJ whole genome shotgun (WGS) entry which is preliminary data.</text>
</comment>
<protein>
    <submittedName>
        <fullName evidence="1">Uncharacterized protein</fullName>
    </submittedName>
</protein>